<keyword evidence="4 8" id="KW-0067">ATP-binding</keyword>
<evidence type="ECO:0000256" key="4">
    <source>
        <dbReference type="ARBA" id="ARBA00022840"/>
    </source>
</evidence>
<evidence type="ECO:0000313" key="9">
    <source>
        <dbReference type="Proteomes" id="UP000622166"/>
    </source>
</evidence>
<dbReference type="PROSITE" id="PS50893">
    <property type="entry name" value="ABC_TRANSPORTER_2"/>
    <property type="match status" value="1"/>
</dbReference>
<dbReference type="SUPFAM" id="SSF52540">
    <property type="entry name" value="P-loop containing nucleoside triphosphate hydrolases"/>
    <property type="match status" value="1"/>
</dbReference>
<protein>
    <submittedName>
        <fullName evidence="8">ABC transporter ATP-binding protein</fullName>
    </submittedName>
</protein>
<feature type="compositionally biased region" description="Basic and acidic residues" evidence="6">
    <location>
        <begin position="344"/>
        <end position="364"/>
    </location>
</feature>
<organism evidence="8 9">
    <name type="scientific">Streptomyces poonensis</name>
    <dbReference type="NCBI Taxonomy" id="68255"/>
    <lineage>
        <taxon>Bacteria</taxon>
        <taxon>Bacillati</taxon>
        <taxon>Actinomycetota</taxon>
        <taxon>Actinomycetes</taxon>
        <taxon>Kitasatosporales</taxon>
        <taxon>Streptomycetaceae</taxon>
        <taxon>Streptomyces</taxon>
    </lineage>
</organism>
<evidence type="ECO:0000259" key="7">
    <source>
        <dbReference type="PROSITE" id="PS50893"/>
    </source>
</evidence>
<reference evidence="8" key="2">
    <citation type="submission" date="2020-09" db="EMBL/GenBank/DDBJ databases">
        <authorList>
            <person name="Sun Q."/>
            <person name="Ohkuma M."/>
        </authorList>
    </citation>
    <scope>NUCLEOTIDE SEQUENCE</scope>
    <source>
        <strain evidence="8">JCM 4815</strain>
    </source>
</reference>
<dbReference type="PANTHER" id="PTHR42711">
    <property type="entry name" value="ABC TRANSPORTER ATP-BINDING PROTEIN"/>
    <property type="match status" value="1"/>
</dbReference>
<keyword evidence="3" id="KW-0547">Nucleotide-binding</keyword>
<dbReference type="InterPro" id="IPR003593">
    <property type="entry name" value="AAA+_ATPase"/>
</dbReference>
<dbReference type="InterPro" id="IPR050763">
    <property type="entry name" value="ABC_transporter_ATP-binding"/>
</dbReference>
<keyword evidence="9" id="KW-1185">Reference proteome</keyword>
<dbReference type="AlphaFoldDB" id="A0A918PTS0"/>
<dbReference type="EMBL" id="BMVW01000010">
    <property type="protein sequence ID" value="GGZ22447.1"/>
    <property type="molecule type" value="Genomic_DNA"/>
</dbReference>
<dbReference type="GO" id="GO:0005886">
    <property type="term" value="C:plasma membrane"/>
    <property type="evidence" value="ECO:0007669"/>
    <property type="project" value="UniProtKB-SubCell"/>
</dbReference>
<comment type="caution">
    <text evidence="8">The sequence shown here is derived from an EMBL/GenBank/DDBJ whole genome shotgun (WGS) entry which is preliminary data.</text>
</comment>
<dbReference type="GO" id="GO:0005524">
    <property type="term" value="F:ATP binding"/>
    <property type="evidence" value="ECO:0007669"/>
    <property type="project" value="UniProtKB-KW"/>
</dbReference>
<dbReference type="InterPro" id="IPR003439">
    <property type="entry name" value="ABC_transporter-like_ATP-bd"/>
</dbReference>
<proteinExistence type="predicted"/>
<comment type="subcellular location">
    <subcellularLocation>
        <location evidence="1">Cell membrane</location>
        <topology evidence="1">Peripheral membrane protein</topology>
    </subcellularLocation>
</comment>
<accession>A0A918PTS0</accession>
<feature type="region of interest" description="Disordered" evidence="6">
    <location>
        <begin position="322"/>
        <end position="371"/>
    </location>
</feature>
<dbReference type="Gene3D" id="3.40.50.300">
    <property type="entry name" value="P-loop containing nucleotide triphosphate hydrolases"/>
    <property type="match status" value="1"/>
</dbReference>
<evidence type="ECO:0000256" key="1">
    <source>
        <dbReference type="ARBA" id="ARBA00004202"/>
    </source>
</evidence>
<dbReference type="GO" id="GO:0016887">
    <property type="term" value="F:ATP hydrolysis activity"/>
    <property type="evidence" value="ECO:0007669"/>
    <property type="project" value="InterPro"/>
</dbReference>
<evidence type="ECO:0000256" key="5">
    <source>
        <dbReference type="ARBA" id="ARBA00023251"/>
    </source>
</evidence>
<evidence type="ECO:0000313" key="8">
    <source>
        <dbReference type="EMBL" id="GGZ22447.1"/>
    </source>
</evidence>
<keyword evidence="5" id="KW-0046">Antibiotic resistance</keyword>
<dbReference type="PANTHER" id="PTHR42711:SF1">
    <property type="entry name" value="ABC-TRANSPORT PROTEIN, ATP-BINDING COMPONENT"/>
    <property type="match status" value="1"/>
</dbReference>
<evidence type="ECO:0000256" key="2">
    <source>
        <dbReference type="ARBA" id="ARBA00022448"/>
    </source>
</evidence>
<dbReference type="Proteomes" id="UP000622166">
    <property type="component" value="Unassembled WGS sequence"/>
</dbReference>
<feature type="domain" description="ABC transporter" evidence="7">
    <location>
        <begin position="8"/>
        <end position="253"/>
    </location>
</feature>
<evidence type="ECO:0000256" key="3">
    <source>
        <dbReference type="ARBA" id="ARBA00022741"/>
    </source>
</evidence>
<dbReference type="SMART" id="SM00382">
    <property type="entry name" value="AAA"/>
    <property type="match status" value="1"/>
</dbReference>
<dbReference type="RefSeq" id="WP_229859337.1">
    <property type="nucleotide sequence ID" value="NZ_BMVW01000010.1"/>
</dbReference>
<reference evidence="8" key="1">
    <citation type="journal article" date="2014" name="Int. J. Syst. Evol. Microbiol.">
        <title>Complete genome sequence of Corynebacterium casei LMG S-19264T (=DSM 44701T), isolated from a smear-ripened cheese.</title>
        <authorList>
            <consortium name="US DOE Joint Genome Institute (JGI-PGF)"/>
            <person name="Walter F."/>
            <person name="Albersmeier A."/>
            <person name="Kalinowski J."/>
            <person name="Ruckert C."/>
        </authorList>
    </citation>
    <scope>NUCLEOTIDE SEQUENCE</scope>
    <source>
        <strain evidence="8">JCM 4815</strain>
    </source>
</reference>
<name>A0A918PTS0_9ACTN</name>
<keyword evidence="2" id="KW-0813">Transport</keyword>
<gene>
    <name evidence="8" type="ORF">GCM10010365_48360</name>
</gene>
<sequence length="371" mass="41481">MHVESDFIRLDRVEKVFQVRRKTGFLRSERREVRAVDSISCTVARGEMVGYIGPNGAGKSTTIKMLTGILTPSGGRLRVAGIDPTRERTRLAHRIGVVFGQRTTLWWDLPLIDSYRLMHRMYRIPDARYRENLDRCVELLDLGGLLDVPVRQLSLGQRMRGDIAAALLHDPDVLYLDEPTIGLDVISKARVREFLRDLNAERGTTVLLTTHDLQDIEQVCRRVMVIDHGRLMYDGPLAGLHEAGESERTLVVDLERELPPVEVAPARVVKVEGPRQWLAFPASESAAPLVARIAEAYPLVDLSVREPDIETVIAKMYADRRETSVGGRQTSVDGRQTSVGGRETSADRREMSADRRKATADRAGRPGGMVS</sequence>
<feature type="compositionally biased region" description="Polar residues" evidence="6">
    <location>
        <begin position="326"/>
        <end position="339"/>
    </location>
</feature>
<evidence type="ECO:0000256" key="6">
    <source>
        <dbReference type="SAM" id="MobiDB-lite"/>
    </source>
</evidence>
<dbReference type="InterPro" id="IPR027417">
    <property type="entry name" value="P-loop_NTPase"/>
</dbReference>
<dbReference type="GO" id="GO:0046677">
    <property type="term" value="P:response to antibiotic"/>
    <property type="evidence" value="ECO:0007669"/>
    <property type="project" value="UniProtKB-KW"/>
</dbReference>
<dbReference type="Pfam" id="PF00005">
    <property type="entry name" value="ABC_tran"/>
    <property type="match status" value="1"/>
</dbReference>